<feature type="transmembrane region" description="Helical" evidence="10">
    <location>
        <begin position="102"/>
        <end position="120"/>
    </location>
</feature>
<dbReference type="Pfam" id="PF04973">
    <property type="entry name" value="NMN_transporter"/>
    <property type="match status" value="1"/>
</dbReference>
<gene>
    <name evidence="11" type="primary">pnuC</name>
    <name evidence="11" type="ORF">GCM10023184_42860</name>
</gene>
<reference evidence="12" key="1">
    <citation type="journal article" date="2019" name="Int. J. Syst. Evol. Microbiol.">
        <title>The Global Catalogue of Microorganisms (GCM) 10K type strain sequencing project: providing services to taxonomists for standard genome sequencing and annotation.</title>
        <authorList>
            <consortium name="The Broad Institute Genomics Platform"/>
            <consortium name="The Broad Institute Genome Sequencing Center for Infectious Disease"/>
            <person name="Wu L."/>
            <person name="Ma J."/>
        </authorList>
    </citation>
    <scope>NUCLEOTIDE SEQUENCE [LARGE SCALE GENOMIC DNA]</scope>
    <source>
        <strain evidence="12">JCM 17919</strain>
    </source>
</reference>
<evidence type="ECO:0000256" key="10">
    <source>
        <dbReference type="SAM" id="Phobius"/>
    </source>
</evidence>
<organism evidence="11 12">
    <name type="scientific">Flaviaesturariibacter amylovorans</name>
    <dbReference type="NCBI Taxonomy" id="1084520"/>
    <lineage>
        <taxon>Bacteria</taxon>
        <taxon>Pseudomonadati</taxon>
        <taxon>Bacteroidota</taxon>
        <taxon>Chitinophagia</taxon>
        <taxon>Chitinophagales</taxon>
        <taxon>Chitinophagaceae</taxon>
        <taxon>Flaviaestuariibacter</taxon>
    </lineage>
</organism>
<accession>A0ABP8HR00</accession>
<dbReference type="EMBL" id="BAABGY010000016">
    <property type="protein sequence ID" value="GAA4342988.1"/>
    <property type="molecule type" value="Genomic_DNA"/>
</dbReference>
<evidence type="ECO:0000256" key="1">
    <source>
        <dbReference type="ARBA" id="ARBA00002672"/>
    </source>
</evidence>
<comment type="similarity">
    <text evidence="3">Belongs to the nicotinamide ribonucleoside (NR) uptake permease (TC 4.B.1) family.</text>
</comment>
<evidence type="ECO:0000313" key="12">
    <source>
        <dbReference type="Proteomes" id="UP001501725"/>
    </source>
</evidence>
<feature type="transmembrane region" description="Helical" evidence="10">
    <location>
        <begin position="12"/>
        <end position="31"/>
    </location>
</feature>
<sequence>MQEFFSQFWTGLLNTTGLEFIAVIAGIVSVYFSRKENIWVYPVGLVNTGIYWYLCVKHHLFGEALVNLYYTYMSIWGWILWARRNERNEKALHITWSSRREWVMELLFFAFFFIAIWLGYQGIAHAHGLAVPQLGPAPSVWDNLEAQFIGYARSIPDGNLYPAADAFAAATAFTGMWLMARKKVESWYWWIATNVSSIPLYYVKGLVFTSVLFFILLIMAFWGLAEWKRKARSQGRMG</sequence>
<evidence type="ECO:0000256" key="4">
    <source>
        <dbReference type="ARBA" id="ARBA00017522"/>
    </source>
</evidence>
<evidence type="ECO:0000256" key="2">
    <source>
        <dbReference type="ARBA" id="ARBA00004651"/>
    </source>
</evidence>
<dbReference type="InterPro" id="IPR006419">
    <property type="entry name" value="NMN_transpt_PnuC"/>
</dbReference>
<evidence type="ECO:0000256" key="9">
    <source>
        <dbReference type="ARBA" id="ARBA00023136"/>
    </source>
</evidence>
<comment type="caution">
    <text evidence="11">The sequence shown here is derived from an EMBL/GenBank/DDBJ whole genome shotgun (WGS) entry which is preliminary data.</text>
</comment>
<proteinExistence type="inferred from homology"/>
<keyword evidence="12" id="KW-1185">Reference proteome</keyword>
<comment type="subcellular location">
    <subcellularLocation>
        <location evidence="2">Cell membrane</location>
        <topology evidence="2">Multi-pass membrane protein</topology>
    </subcellularLocation>
</comment>
<evidence type="ECO:0000256" key="8">
    <source>
        <dbReference type="ARBA" id="ARBA00022989"/>
    </source>
</evidence>
<protein>
    <recommendedName>
        <fullName evidence="4">Nicotinamide riboside transporter PnuC</fullName>
    </recommendedName>
</protein>
<keyword evidence="8 10" id="KW-1133">Transmembrane helix</keyword>
<evidence type="ECO:0000256" key="3">
    <source>
        <dbReference type="ARBA" id="ARBA00006669"/>
    </source>
</evidence>
<feature type="transmembrane region" description="Helical" evidence="10">
    <location>
        <begin position="38"/>
        <end position="54"/>
    </location>
</feature>
<keyword evidence="5" id="KW-0813">Transport</keyword>
<keyword evidence="9 10" id="KW-0472">Membrane</keyword>
<evidence type="ECO:0000256" key="6">
    <source>
        <dbReference type="ARBA" id="ARBA00022475"/>
    </source>
</evidence>
<dbReference type="RefSeq" id="WP_345258007.1">
    <property type="nucleotide sequence ID" value="NZ_BAABGY010000016.1"/>
</dbReference>
<feature type="transmembrane region" description="Helical" evidence="10">
    <location>
        <begin position="209"/>
        <end position="227"/>
    </location>
</feature>
<evidence type="ECO:0000256" key="7">
    <source>
        <dbReference type="ARBA" id="ARBA00022692"/>
    </source>
</evidence>
<evidence type="ECO:0000256" key="5">
    <source>
        <dbReference type="ARBA" id="ARBA00022448"/>
    </source>
</evidence>
<name>A0ABP8HR00_9BACT</name>
<dbReference type="PANTHER" id="PTHR36122:SF2">
    <property type="entry name" value="NICOTINAMIDE RIBOSIDE TRANSPORTER PNUC"/>
    <property type="match status" value="1"/>
</dbReference>
<dbReference type="NCBIfam" id="TIGR01528">
    <property type="entry name" value="NMN_trans_PnuC"/>
    <property type="match status" value="1"/>
</dbReference>
<comment type="function">
    <text evidence="1">Required for nicotinamide riboside transport across the inner membrane.</text>
</comment>
<feature type="transmembrane region" description="Helical" evidence="10">
    <location>
        <begin position="160"/>
        <end position="180"/>
    </location>
</feature>
<dbReference type="Proteomes" id="UP001501725">
    <property type="component" value="Unassembled WGS sequence"/>
</dbReference>
<evidence type="ECO:0000313" key="11">
    <source>
        <dbReference type="EMBL" id="GAA4342988.1"/>
    </source>
</evidence>
<dbReference type="PANTHER" id="PTHR36122">
    <property type="entry name" value="NICOTINAMIDE RIBOSIDE TRANSPORTER PNUC"/>
    <property type="match status" value="1"/>
</dbReference>
<keyword evidence="7 10" id="KW-0812">Transmembrane</keyword>
<keyword evidence="6" id="KW-1003">Cell membrane</keyword>
<feature type="transmembrane region" description="Helical" evidence="10">
    <location>
        <begin position="60"/>
        <end position="81"/>
    </location>
</feature>